<dbReference type="InterPro" id="IPR050638">
    <property type="entry name" value="AA-Vitamin_Transporters"/>
</dbReference>
<feature type="transmembrane region" description="Helical" evidence="6">
    <location>
        <begin position="38"/>
        <end position="57"/>
    </location>
</feature>
<evidence type="ECO:0000313" key="9">
    <source>
        <dbReference type="Proteomes" id="UP000003160"/>
    </source>
</evidence>
<feature type="transmembrane region" description="Helical" evidence="6">
    <location>
        <begin position="69"/>
        <end position="86"/>
    </location>
</feature>
<proteinExistence type="predicted"/>
<comment type="subcellular location">
    <subcellularLocation>
        <location evidence="1">Cell membrane</location>
        <topology evidence="1">Multi-pass membrane protein</topology>
    </subcellularLocation>
</comment>
<dbReference type="PANTHER" id="PTHR32322:SF18">
    <property type="entry name" value="S-ADENOSYLMETHIONINE_S-ADENOSYLHOMOCYSTEINE TRANSPORTER"/>
    <property type="match status" value="1"/>
</dbReference>
<keyword evidence="4 6" id="KW-1133">Transmembrane helix</keyword>
<feature type="transmembrane region" description="Helical" evidence="6">
    <location>
        <begin position="217"/>
        <end position="239"/>
    </location>
</feature>
<dbReference type="HOGENOM" id="CLU_033863_4_1_10"/>
<evidence type="ECO:0000256" key="5">
    <source>
        <dbReference type="ARBA" id="ARBA00023136"/>
    </source>
</evidence>
<keyword evidence="2" id="KW-1003">Cell membrane</keyword>
<dbReference type="InterPro" id="IPR037185">
    <property type="entry name" value="EmrE-like"/>
</dbReference>
<dbReference type="Proteomes" id="UP000003160">
    <property type="component" value="Unassembled WGS sequence"/>
</dbReference>
<dbReference type="eggNOG" id="COG0697">
    <property type="taxonomic scope" value="Bacteria"/>
</dbReference>
<feature type="transmembrane region" description="Helical" evidence="6">
    <location>
        <begin position="188"/>
        <end position="205"/>
    </location>
</feature>
<feature type="domain" description="EamA" evidence="7">
    <location>
        <begin position="154"/>
        <end position="290"/>
    </location>
</feature>
<name>D1PUT9_9BACT</name>
<feature type="domain" description="EamA" evidence="7">
    <location>
        <begin position="11"/>
        <end position="142"/>
    </location>
</feature>
<dbReference type="PANTHER" id="PTHR32322">
    <property type="entry name" value="INNER MEMBRANE TRANSPORTER"/>
    <property type="match status" value="1"/>
</dbReference>
<evidence type="ECO:0000256" key="3">
    <source>
        <dbReference type="ARBA" id="ARBA00022692"/>
    </source>
</evidence>
<dbReference type="RefSeq" id="WP_007172838.1">
    <property type="nucleotide sequence ID" value="NZ_GG704780.1"/>
</dbReference>
<evidence type="ECO:0000256" key="1">
    <source>
        <dbReference type="ARBA" id="ARBA00004651"/>
    </source>
</evidence>
<dbReference type="OrthoDB" id="9805239at2"/>
<comment type="caution">
    <text evidence="8">The sequence shown here is derived from an EMBL/GenBank/DDBJ whole genome shotgun (WGS) entry which is preliminary data.</text>
</comment>
<dbReference type="EMBL" id="ACKS01000031">
    <property type="protein sequence ID" value="EFA44928.1"/>
    <property type="molecule type" value="Genomic_DNA"/>
</dbReference>
<evidence type="ECO:0000256" key="6">
    <source>
        <dbReference type="SAM" id="Phobius"/>
    </source>
</evidence>
<protein>
    <submittedName>
        <fullName evidence="8">Putative membrane protein</fullName>
    </submittedName>
</protein>
<evidence type="ECO:0000256" key="4">
    <source>
        <dbReference type="ARBA" id="ARBA00022989"/>
    </source>
</evidence>
<evidence type="ECO:0000259" key="7">
    <source>
        <dbReference type="Pfam" id="PF00892"/>
    </source>
</evidence>
<feature type="transmembrane region" description="Helical" evidence="6">
    <location>
        <begin position="157"/>
        <end position="176"/>
    </location>
</feature>
<feature type="transmembrane region" description="Helical" evidence="6">
    <location>
        <begin position="251"/>
        <end position="267"/>
    </location>
</feature>
<dbReference type="Pfam" id="PF00892">
    <property type="entry name" value="EamA"/>
    <property type="match status" value="2"/>
</dbReference>
<feature type="transmembrane region" description="Helical" evidence="6">
    <location>
        <begin position="98"/>
        <end position="118"/>
    </location>
</feature>
<feature type="transmembrane region" description="Helical" evidence="6">
    <location>
        <begin position="273"/>
        <end position="293"/>
    </location>
</feature>
<evidence type="ECO:0000313" key="8">
    <source>
        <dbReference type="EMBL" id="EFA44928.1"/>
    </source>
</evidence>
<dbReference type="SUPFAM" id="SSF103481">
    <property type="entry name" value="Multidrug resistance efflux transporter EmrE"/>
    <property type="match status" value="2"/>
</dbReference>
<sequence>MDKKKGMIGYHLLAAVVVLIWGCTFVNSKVLLMNGLTAHEIFVLRFFFSYICIWTISPHRLWADSVKDELLFVLLGITGGSLYFVTENEAVMIDYVNNVSFIVCTAPLLTTLLALLFLKGVTANKGLVLGSAAAVLGVALVVFNGQFMLNLNPLGDMLALSAALSWAVYSLLLRRMAGYNVVFVTRKVFFYGLVTVLPMFLVHPWQFPLEGFLKPAVWTNLLFLGFVASFGCFVFWSWVSKRLGALKASNYIYLNPVSTVVFSALVLDEPMTWLAYVGSGLILLGVYLSNQGVRGFHLHRRKHHETPITRISS</sequence>
<accession>D1PUT9</accession>
<evidence type="ECO:0000256" key="2">
    <source>
        <dbReference type="ARBA" id="ARBA00022475"/>
    </source>
</evidence>
<dbReference type="AlphaFoldDB" id="D1PUT9"/>
<keyword evidence="9" id="KW-1185">Reference proteome</keyword>
<dbReference type="InterPro" id="IPR000620">
    <property type="entry name" value="EamA_dom"/>
</dbReference>
<feature type="transmembrane region" description="Helical" evidence="6">
    <location>
        <begin position="127"/>
        <end position="145"/>
    </location>
</feature>
<dbReference type="GO" id="GO:0005886">
    <property type="term" value="C:plasma membrane"/>
    <property type="evidence" value="ECO:0007669"/>
    <property type="project" value="UniProtKB-SubCell"/>
</dbReference>
<reference evidence="8 9" key="1">
    <citation type="submission" date="2009-10" db="EMBL/GenBank/DDBJ databases">
        <authorList>
            <person name="Qin X."/>
            <person name="Bachman B."/>
            <person name="Battles P."/>
            <person name="Bell A."/>
            <person name="Bess C."/>
            <person name="Bickham C."/>
            <person name="Chaboub L."/>
            <person name="Chen D."/>
            <person name="Coyle M."/>
            <person name="Deiros D.R."/>
            <person name="Dinh H."/>
            <person name="Forbes L."/>
            <person name="Fowler G."/>
            <person name="Francisco L."/>
            <person name="Fu Q."/>
            <person name="Gubbala S."/>
            <person name="Hale W."/>
            <person name="Han Y."/>
            <person name="Hemphill L."/>
            <person name="Highlander S.K."/>
            <person name="Hirani K."/>
            <person name="Hogues M."/>
            <person name="Jackson L."/>
            <person name="Jakkamsetti A."/>
            <person name="Javaid M."/>
            <person name="Jiang H."/>
            <person name="Korchina V."/>
            <person name="Kovar C."/>
            <person name="Lara F."/>
            <person name="Lee S."/>
            <person name="Mata R."/>
            <person name="Mathew T."/>
            <person name="Moen C."/>
            <person name="Morales K."/>
            <person name="Munidasa M."/>
            <person name="Nazareth L."/>
            <person name="Ngo R."/>
            <person name="Nguyen L."/>
            <person name="Okwuonu G."/>
            <person name="Ongeri F."/>
            <person name="Patil S."/>
            <person name="Petrosino J."/>
            <person name="Pham C."/>
            <person name="Pham P."/>
            <person name="Pu L.-L."/>
            <person name="Puazo M."/>
            <person name="Raj R."/>
            <person name="Reid J."/>
            <person name="Rouhana J."/>
            <person name="Saada N."/>
            <person name="Shang Y."/>
            <person name="Simmons D."/>
            <person name="Thornton R."/>
            <person name="Warren J."/>
            <person name="Weissenberger G."/>
            <person name="Zhang J."/>
            <person name="Zhang L."/>
            <person name="Zhou C."/>
            <person name="Zhu D."/>
            <person name="Muzny D."/>
            <person name="Worley K."/>
            <person name="Gibbs R."/>
        </authorList>
    </citation>
    <scope>NUCLEOTIDE SEQUENCE [LARGE SCALE GENOMIC DNA]</scope>
    <source>
        <strain evidence="8 9">DSM 17361</strain>
    </source>
</reference>
<gene>
    <name evidence="8" type="ORF">HMPREF0645_0724</name>
</gene>
<keyword evidence="5 6" id="KW-0472">Membrane</keyword>
<organism evidence="8 9">
    <name type="scientific">Hallella bergensis DSM 17361</name>
    <dbReference type="NCBI Taxonomy" id="585502"/>
    <lineage>
        <taxon>Bacteria</taxon>
        <taxon>Pseudomonadati</taxon>
        <taxon>Bacteroidota</taxon>
        <taxon>Bacteroidia</taxon>
        <taxon>Bacteroidales</taxon>
        <taxon>Prevotellaceae</taxon>
        <taxon>Hallella</taxon>
    </lineage>
</organism>
<keyword evidence="3 6" id="KW-0812">Transmembrane</keyword>